<evidence type="ECO:0000256" key="3">
    <source>
        <dbReference type="ARBA" id="ARBA00022741"/>
    </source>
</evidence>
<evidence type="ECO:0000259" key="8">
    <source>
        <dbReference type="Pfam" id="PF08544"/>
    </source>
</evidence>
<feature type="domain" description="GHMP kinase N-terminal" evidence="7">
    <location>
        <begin position="74"/>
        <end position="126"/>
    </location>
</feature>
<organism evidence="10 11">
    <name type="scientific">Arachnia propionica</name>
    <dbReference type="NCBI Taxonomy" id="1750"/>
    <lineage>
        <taxon>Bacteria</taxon>
        <taxon>Bacillati</taxon>
        <taxon>Actinomycetota</taxon>
        <taxon>Actinomycetes</taxon>
        <taxon>Propionibacteriales</taxon>
        <taxon>Propionibacteriaceae</taxon>
        <taxon>Arachnia</taxon>
    </lineage>
</organism>
<proteinExistence type="inferred from homology"/>
<dbReference type="SUPFAM" id="SSF55060">
    <property type="entry name" value="GHMP Kinase, C-terminal domain"/>
    <property type="match status" value="1"/>
</dbReference>
<evidence type="ECO:0000256" key="2">
    <source>
        <dbReference type="ARBA" id="ARBA00022679"/>
    </source>
</evidence>
<reference evidence="10 11" key="1">
    <citation type="submission" date="2018-11" db="EMBL/GenBank/DDBJ databases">
        <title>Genomes From Bacteria Associated with the Canine Oral Cavity: a Test Case for Automated Genome-Based Taxonomic Assignment.</title>
        <authorList>
            <person name="Coil D.A."/>
            <person name="Jospin G."/>
            <person name="Darling A.E."/>
            <person name="Wallis C."/>
            <person name="Davis I.J."/>
            <person name="Harris S."/>
            <person name="Eisen J.A."/>
            <person name="Holcombe L.J."/>
            <person name="O'Flynn C."/>
        </authorList>
    </citation>
    <scope>NUCLEOTIDE SEQUENCE [LARGE SCALE GENOMIC DNA]</scope>
    <source>
        <strain evidence="10 11">OH887_COT-365</strain>
    </source>
</reference>
<evidence type="ECO:0000313" key="10">
    <source>
        <dbReference type="EMBL" id="RRD03824.1"/>
    </source>
</evidence>
<sequence length="397" mass="42341">MIRWFVPGRLEVFGTHTDYAGGNSLLAAVDLGITVELTDATSGISATTTAAPGEELTLVPGEPNDLPAGHWGGYLQAVIDRLRLNFGELRPARITVDSTLPLASGMSSSSALVVALALALIDHNSFRDRDEWRANITSEIDLAGYMACFENGMSFGTLAGEKGVGTFGGSEDHTAMLCCRADALTRFRFCPIREGETVSFPTRWTFVVGVSGVLAEKTGAALESYNRASLLTREIVAAWNDATGDEAVTIGDVLAGDEDAWEGIHAVVAHDDELSARLRAFLTESEELIPAAVAALGDGDLDRFGELADRSQHNAEVNLGNQVPETIRLQQLARELGAKAAASFGAGFGGSVWALVRTDEADAFATAWLERYIAEFPQLKDRASTLVTRPGAPARRL</sequence>
<dbReference type="InterPro" id="IPR006203">
    <property type="entry name" value="GHMP_knse_ATP-bd_CS"/>
</dbReference>
<dbReference type="InterPro" id="IPR013750">
    <property type="entry name" value="GHMP_kinase_C_dom"/>
</dbReference>
<dbReference type="GO" id="GO:0005829">
    <property type="term" value="C:cytosol"/>
    <property type="evidence" value="ECO:0007669"/>
    <property type="project" value="TreeGrafter"/>
</dbReference>
<dbReference type="InterPro" id="IPR036554">
    <property type="entry name" value="GHMP_kinase_C_sf"/>
</dbReference>
<keyword evidence="5" id="KW-0067">ATP-binding</keyword>
<dbReference type="OrthoDB" id="257453at2"/>
<dbReference type="GO" id="GO:0004335">
    <property type="term" value="F:galactokinase activity"/>
    <property type="evidence" value="ECO:0007669"/>
    <property type="project" value="InterPro"/>
</dbReference>
<dbReference type="AlphaFoldDB" id="A0A3P1T3F0"/>
<dbReference type="Gene3D" id="3.30.230.10">
    <property type="match status" value="1"/>
</dbReference>
<comment type="caution">
    <text evidence="10">The sequence shown here is derived from an EMBL/GenBank/DDBJ whole genome shotgun (WGS) entry which is preliminary data.</text>
</comment>
<dbReference type="PANTHER" id="PTHR10457:SF7">
    <property type="entry name" value="GALACTOKINASE-RELATED"/>
    <property type="match status" value="1"/>
</dbReference>
<keyword evidence="6" id="KW-0299">Galactose metabolism</keyword>
<keyword evidence="3" id="KW-0547">Nucleotide-binding</keyword>
<dbReference type="InterPro" id="IPR019539">
    <property type="entry name" value="GalKase_N"/>
</dbReference>
<keyword evidence="2" id="KW-0808">Transferase</keyword>
<dbReference type="Pfam" id="PF10509">
    <property type="entry name" value="GalKase_gal_bdg"/>
    <property type="match status" value="1"/>
</dbReference>
<dbReference type="Gene3D" id="3.30.70.890">
    <property type="entry name" value="GHMP kinase, C-terminal domain"/>
    <property type="match status" value="1"/>
</dbReference>
<accession>A0A3P1T3F0</accession>
<comment type="similarity">
    <text evidence="1">Belongs to the GHMP kinase family. GalK subfamily.</text>
</comment>
<dbReference type="InterPro" id="IPR020568">
    <property type="entry name" value="Ribosomal_Su5_D2-typ_SF"/>
</dbReference>
<evidence type="ECO:0000256" key="6">
    <source>
        <dbReference type="ARBA" id="ARBA00023144"/>
    </source>
</evidence>
<protein>
    <submittedName>
        <fullName evidence="10">Galactokinase</fullName>
    </submittedName>
</protein>
<dbReference type="InterPro" id="IPR006206">
    <property type="entry name" value="Mevalonate/galactokinase"/>
</dbReference>
<evidence type="ECO:0000313" key="11">
    <source>
        <dbReference type="Proteomes" id="UP000280819"/>
    </source>
</evidence>
<evidence type="ECO:0000256" key="1">
    <source>
        <dbReference type="ARBA" id="ARBA00006566"/>
    </source>
</evidence>
<keyword evidence="4 10" id="KW-0418">Kinase</keyword>
<feature type="domain" description="Galactokinase N-terminal" evidence="9">
    <location>
        <begin position="4"/>
        <end position="35"/>
    </location>
</feature>
<dbReference type="PRINTS" id="PR00959">
    <property type="entry name" value="MEVGALKINASE"/>
</dbReference>
<dbReference type="EMBL" id="RQZG01000016">
    <property type="protein sequence ID" value="RRD03824.1"/>
    <property type="molecule type" value="Genomic_DNA"/>
</dbReference>
<evidence type="ECO:0000256" key="5">
    <source>
        <dbReference type="ARBA" id="ARBA00022840"/>
    </source>
</evidence>
<dbReference type="InterPro" id="IPR000705">
    <property type="entry name" value="Galactokinase"/>
</dbReference>
<dbReference type="Proteomes" id="UP000280819">
    <property type="component" value="Unassembled WGS sequence"/>
</dbReference>
<evidence type="ECO:0000259" key="7">
    <source>
        <dbReference type="Pfam" id="PF00288"/>
    </source>
</evidence>
<dbReference type="RefSeq" id="WP_124845514.1">
    <property type="nucleotide sequence ID" value="NZ_JAUNKP010000014.1"/>
</dbReference>
<dbReference type="SUPFAM" id="SSF54211">
    <property type="entry name" value="Ribosomal protein S5 domain 2-like"/>
    <property type="match status" value="1"/>
</dbReference>
<name>A0A3P1T3F0_9ACTN</name>
<evidence type="ECO:0000256" key="4">
    <source>
        <dbReference type="ARBA" id="ARBA00022777"/>
    </source>
</evidence>
<dbReference type="GO" id="GO:0006012">
    <property type="term" value="P:galactose metabolic process"/>
    <property type="evidence" value="ECO:0007669"/>
    <property type="project" value="UniProtKB-KW"/>
</dbReference>
<dbReference type="InterPro" id="IPR014721">
    <property type="entry name" value="Ribsml_uS5_D2-typ_fold_subgr"/>
</dbReference>
<dbReference type="PROSITE" id="PS00627">
    <property type="entry name" value="GHMP_KINASES_ATP"/>
    <property type="match status" value="1"/>
</dbReference>
<dbReference type="InterPro" id="IPR006204">
    <property type="entry name" value="GHMP_kinase_N_dom"/>
</dbReference>
<keyword evidence="6" id="KW-0119">Carbohydrate metabolism</keyword>
<dbReference type="Pfam" id="PF00288">
    <property type="entry name" value="GHMP_kinases_N"/>
    <property type="match status" value="1"/>
</dbReference>
<gene>
    <name evidence="10" type="ORF">EII34_12560</name>
</gene>
<dbReference type="GO" id="GO:0005524">
    <property type="term" value="F:ATP binding"/>
    <property type="evidence" value="ECO:0007669"/>
    <property type="project" value="UniProtKB-KW"/>
</dbReference>
<feature type="domain" description="GHMP kinase C-terminal" evidence="8">
    <location>
        <begin position="293"/>
        <end position="373"/>
    </location>
</feature>
<evidence type="ECO:0000259" key="9">
    <source>
        <dbReference type="Pfam" id="PF10509"/>
    </source>
</evidence>
<dbReference type="PIRSF" id="PIRSF000530">
    <property type="entry name" value="Galactokinase"/>
    <property type="match status" value="1"/>
</dbReference>
<dbReference type="PANTHER" id="PTHR10457">
    <property type="entry name" value="MEVALONATE KINASE/GALACTOKINASE"/>
    <property type="match status" value="1"/>
</dbReference>
<dbReference type="PRINTS" id="PR00473">
    <property type="entry name" value="GALCTOKINASE"/>
</dbReference>
<dbReference type="Pfam" id="PF08544">
    <property type="entry name" value="GHMP_kinases_C"/>
    <property type="match status" value="1"/>
</dbReference>